<dbReference type="Pfam" id="PF02899">
    <property type="entry name" value="Phage_int_SAM_1"/>
    <property type="match status" value="1"/>
</dbReference>
<sequence>MNDKWNFSMDEKTMNIYRNLNEQIDKVFRHTRQGSIKTRYRYEDGMNHFAKFLAETFKKQNLNKIENKHLQGYVEQMQESGYSKSYITTNLSAIRFFVDVRGGDSKKLSINKKLGVLPRTREDRIGSNKAWNDTEVKRFIEYANNKNEFRYADMVNLSYSHGLRVHEVARLDKSQLGDALEKGFLTVKGKGGLIRSIPLSNKELVERLYKETKSGEKVFINKEEKTHKVINNLQVFIYNHNKEFRNSDKSLTFHGLRHVYAQRRYRELTQKGFNDYSARLKVSRELGHFRVKITDIYLS</sequence>
<name>A0ABS7ATR4_9CLOT</name>
<evidence type="ECO:0000256" key="1">
    <source>
        <dbReference type="ARBA" id="ARBA00003283"/>
    </source>
</evidence>
<keyword evidence="5" id="KW-0233">DNA recombination</keyword>
<keyword evidence="4 6" id="KW-0238">DNA-binding</keyword>
<evidence type="ECO:0000313" key="10">
    <source>
        <dbReference type="Proteomes" id="UP001519921"/>
    </source>
</evidence>
<dbReference type="InterPro" id="IPR013762">
    <property type="entry name" value="Integrase-like_cat_sf"/>
</dbReference>
<evidence type="ECO:0000259" key="7">
    <source>
        <dbReference type="PROSITE" id="PS51898"/>
    </source>
</evidence>
<dbReference type="InterPro" id="IPR050090">
    <property type="entry name" value="Tyrosine_recombinase_XerCD"/>
</dbReference>
<proteinExistence type="inferred from homology"/>
<dbReference type="Proteomes" id="UP001519921">
    <property type="component" value="Unassembled WGS sequence"/>
</dbReference>
<reference evidence="9 10" key="1">
    <citation type="submission" date="2021-07" db="EMBL/GenBank/DDBJ databases">
        <title>Clostridium weizhouense sp. nov., an anaerobic bacterium isolated from activated sludge of Petroleum wastewater.</title>
        <authorList>
            <person name="Li Q."/>
        </authorList>
    </citation>
    <scope>NUCLEOTIDE SEQUENCE [LARGE SCALE GENOMIC DNA]</scope>
    <source>
        <strain evidence="9 10">YB-6</strain>
    </source>
</reference>
<organism evidence="9 10">
    <name type="scientific">Clostridium weizhouense</name>
    <dbReference type="NCBI Taxonomy" id="2859781"/>
    <lineage>
        <taxon>Bacteria</taxon>
        <taxon>Bacillati</taxon>
        <taxon>Bacillota</taxon>
        <taxon>Clostridia</taxon>
        <taxon>Eubacteriales</taxon>
        <taxon>Clostridiaceae</taxon>
        <taxon>Clostridium</taxon>
    </lineage>
</organism>
<comment type="similarity">
    <text evidence="2">Belongs to the 'phage' integrase family.</text>
</comment>
<dbReference type="InterPro" id="IPR004107">
    <property type="entry name" value="Integrase_SAM-like_N"/>
</dbReference>
<dbReference type="PANTHER" id="PTHR30349">
    <property type="entry name" value="PHAGE INTEGRASE-RELATED"/>
    <property type="match status" value="1"/>
</dbReference>
<dbReference type="InterPro" id="IPR044068">
    <property type="entry name" value="CB"/>
</dbReference>
<feature type="domain" description="Core-binding (CB)" evidence="8">
    <location>
        <begin position="18"/>
        <end position="102"/>
    </location>
</feature>
<dbReference type="Pfam" id="PF00589">
    <property type="entry name" value="Phage_integrase"/>
    <property type="match status" value="1"/>
</dbReference>
<dbReference type="PROSITE" id="PS51900">
    <property type="entry name" value="CB"/>
    <property type="match status" value="1"/>
</dbReference>
<keyword evidence="10" id="KW-1185">Reference proteome</keyword>
<evidence type="ECO:0000256" key="5">
    <source>
        <dbReference type="ARBA" id="ARBA00023172"/>
    </source>
</evidence>
<comment type="caution">
    <text evidence="9">The sequence shown here is derived from an EMBL/GenBank/DDBJ whole genome shotgun (WGS) entry which is preliminary data.</text>
</comment>
<dbReference type="RefSeq" id="WP_219781330.1">
    <property type="nucleotide sequence ID" value="NZ_JAHXPT010000022.1"/>
</dbReference>
<accession>A0ABS7ATR4</accession>
<evidence type="ECO:0000256" key="2">
    <source>
        <dbReference type="ARBA" id="ARBA00008857"/>
    </source>
</evidence>
<evidence type="ECO:0000259" key="8">
    <source>
        <dbReference type="PROSITE" id="PS51900"/>
    </source>
</evidence>
<evidence type="ECO:0000256" key="3">
    <source>
        <dbReference type="ARBA" id="ARBA00022908"/>
    </source>
</evidence>
<dbReference type="InterPro" id="IPR011010">
    <property type="entry name" value="DNA_brk_join_enz"/>
</dbReference>
<dbReference type="EMBL" id="JAHXPT010000022">
    <property type="protein sequence ID" value="MBW6411866.1"/>
    <property type="molecule type" value="Genomic_DNA"/>
</dbReference>
<dbReference type="InterPro" id="IPR002104">
    <property type="entry name" value="Integrase_catalytic"/>
</dbReference>
<gene>
    <name evidence="9" type="ORF">KYD98_17430</name>
</gene>
<dbReference type="Gene3D" id="1.10.150.130">
    <property type="match status" value="1"/>
</dbReference>
<protein>
    <submittedName>
        <fullName evidence="9">Tyrosine-type recombinase/integrase</fullName>
    </submittedName>
</protein>
<dbReference type="InterPro" id="IPR010998">
    <property type="entry name" value="Integrase_recombinase_N"/>
</dbReference>
<dbReference type="SUPFAM" id="SSF56349">
    <property type="entry name" value="DNA breaking-rejoining enzymes"/>
    <property type="match status" value="1"/>
</dbReference>
<dbReference type="Gene3D" id="1.10.443.10">
    <property type="entry name" value="Intergrase catalytic core"/>
    <property type="match status" value="1"/>
</dbReference>
<dbReference type="PANTHER" id="PTHR30349:SF41">
    <property type="entry name" value="INTEGRASE_RECOMBINASE PROTEIN MJ0367-RELATED"/>
    <property type="match status" value="1"/>
</dbReference>
<comment type="function">
    <text evidence="1">Site-specific tyrosine recombinase, which acts by catalyzing the cutting and rejoining of the recombining DNA molecules.</text>
</comment>
<feature type="domain" description="Tyr recombinase" evidence="7">
    <location>
        <begin position="126"/>
        <end position="299"/>
    </location>
</feature>
<evidence type="ECO:0000313" key="9">
    <source>
        <dbReference type="EMBL" id="MBW6411866.1"/>
    </source>
</evidence>
<evidence type="ECO:0000256" key="4">
    <source>
        <dbReference type="ARBA" id="ARBA00023125"/>
    </source>
</evidence>
<keyword evidence="3" id="KW-0229">DNA integration</keyword>
<dbReference type="PROSITE" id="PS51898">
    <property type="entry name" value="TYR_RECOMBINASE"/>
    <property type="match status" value="1"/>
</dbReference>
<evidence type="ECO:0000256" key="6">
    <source>
        <dbReference type="PROSITE-ProRule" id="PRU01248"/>
    </source>
</evidence>